<dbReference type="RefSeq" id="WP_189334938.1">
    <property type="nucleotide sequence ID" value="NZ_AP023356.1"/>
</dbReference>
<dbReference type="Proteomes" id="UP000676967">
    <property type="component" value="Chromosome"/>
</dbReference>
<dbReference type="EMBL" id="AP023356">
    <property type="protein sequence ID" value="BCJ47269.1"/>
    <property type="molecule type" value="Genomic_DNA"/>
</dbReference>
<evidence type="ECO:0000313" key="1">
    <source>
        <dbReference type="EMBL" id="BCJ47269.1"/>
    </source>
</evidence>
<dbReference type="SUPFAM" id="SSF53335">
    <property type="entry name" value="S-adenosyl-L-methionine-dependent methyltransferases"/>
    <property type="match status" value="1"/>
</dbReference>
<proteinExistence type="predicted"/>
<dbReference type="PANTHER" id="PTHR43464">
    <property type="entry name" value="METHYLTRANSFERASE"/>
    <property type="match status" value="1"/>
</dbReference>
<dbReference type="Pfam" id="PF13489">
    <property type="entry name" value="Methyltransf_23"/>
    <property type="match status" value="1"/>
</dbReference>
<reference evidence="1 2" key="1">
    <citation type="submission" date="2020-08" db="EMBL/GenBank/DDBJ databases">
        <title>Whole genome shotgun sequence of Actinoplanes ianthinogenes NBRC 13996.</title>
        <authorList>
            <person name="Komaki H."/>
            <person name="Tamura T."/>
        </authorList>
    </citation>
    <scope>NUCLEOTIDE SEQUENCE [LARGE SCALE GENOMIC DNA]</scope>
    <source>
        <strain evidence="1 2">NBRC 13996</strain>
    </source>
</reference>
<evidence type="ECO:0008006" key="3">
    <source>
        <dbReference type="Google" id="ProtNLM"/>
    </source>
</evidence>
<dbReference type="CDD" id="cd02440">
    <property type="entry name" value="AdoMet_MTases"/>
    <property type="match status" value="1"/>
</dbReference>
<name>A0ABN6CRK3_9ACTN</name>
<keyword evidence="2" id="KW-1185">Reference proteome</keyword>
<accession>A0ABN6CRK3</accession>
<organism evidence="1 2">
    <name type="scientific">Actinoplanes ianthinogenes</name>
    <dbReference type="NCBI Taxonomy" id="122358"/>
    <lineage>
        <taxon>Bacteria</taxon>
        <taxon>Bacillati</taxon>
        <taxon>Actinomycetota</taxon>
        <taxon>Actinomycetes</taxon>
        <taxon>Micromonosporales</taxon>
        <taxon>Micromonosporaceae</taxon>
        <taxon>Actinoplanes</taxon>
    </lineage>
</organism>
<dbReference type="InterPro" id="IPR029063">
    <property type="entry name" value="SAM-dependent_MTases_sf"/>
</dbReference>
<gene>
    <name evidence="1" type="ORF">Aiant_79260</name>
</gene>
<protein>
    <recommendedName>
        <fullName evidence="3">Methyltransferase</fullName>
    </recommendedName>
</protein>
<sequence length="210" mass="22879">MDALESGRRYWETTGATKDFTHPVHAEWLAGVDRAARILDYGCGYGRVMAELSDLGFGTVTGADVSAALIARGGRARPDLSFELITSPPVVDHPAASFDVIVLFAVLTCVPGDADQRALVAETHRLLAPGGLLHVSDLLLQADERSRRRYAGRSPYGVFTTGDGAVCRHHDAEYLRRLLADFDITAERHLEVPTMNGNRAAALQLLARRR</sequence>
<evidence type="ECO:0000313" key="2">
    <source>
        <dbReference type="Proteomes" id="UP000676967"/>
    </source>
</evidence>
<dbReference type="Gene3D" id="3.40.50.150">
    <property type="entry name" value="Vaccinia Virus protein VP39"/>
    <property type="match status" value="1"/>
</dbReference>